<dbReference type="Proteomes" id="UP000502998">
    <property type="component" value="Chromosome"/>
</dbReference>
<accession>A0A679IEP7</accession>
<dbReference type="AlphaFoldDB" id="A0A679IEP7"/>
<name>A0A679IEP7_9ENTE</name>
<protein>
    <submittedName>
        <fullName evidence="1">Tetracycline resistance determinant leader peptide</fullName>
    </submittedName>
</protein>
<dbReference type="EMBL" id="AP022822">
    <property type="protein sequence ID" value="BCA86839.1"/>
    <property type="molecule type" value="Genomic_DNA"/>
</dbReference>
<sequence length="48" mass="5891">MYPVYEYLYHVILKYPENICMLCIPMVMHKNPSDKSIYHWDFYALLGF</sequence>
<dbReference type="NCBIfam" id="NF011335">
    <property type="entry name" value="PRK14751.1"/>
    <property type="match status" value="1"/>
</dbReference>
<proteinExistence type="predicted"/>
<organism evidence="1 2">
    <name type="scientific">Enterococcus saigonensis</name>
    <dbReference type="NCBI Taxonomy" id="1805431"/>
    <lineage>
        <taxon>Bacteria</taxon>
        <taxon>Bacillati</taxon>
        <taxon>Bacillota</taxon>
        <taxon>Bacilli</taxon>
        <taxon>Lactobacillales</taxon>
        <taxon>Enterococcaceae</taxon>
        <taxon>Enterococcus</taxon>
    </lineage>
</organism>
<evidence type="ECO:0000313" key="2">
    <source>
        <dbReference type="Proteomes" id="UP000502998"/>
    </source>
</evidence>
<reference evidence="1 2" key="1">
    <citation type="submission" date="2020-02" db="EMBL/GenBank/DDBJ databases">
        <title>Characterization of vanA genotype vancomycin-resistant Enterococcus saigonensis VE80.</title>
        <authorList>
            <person name="Harada T."/>
            <person name="Motooka D."/>
            <person name="Nakamura S."/>
            <person name="Yamamoto Y."/>
            <person name="Kawahara R."/>
            <person name="Kawatsu K."/>
        </authorList>
    </citation>
    <scope>NUCLEOTIDE SEQUENCE [LARGE SCALE GENOMIC DNA]</scope>
    <source>
        <strain evidence="1 2">VE80</strain>
    </source>
</reference>
<evidence type="ECO:0000313" key="1">
    <source>
        <dbReference type="EMBL" id="BCA86839.1"/>
    </source>
</evidence>
<keyword evidence="2" id="KW-1185">Reference proteome</keyword>
<dbReference type="Pfam" id="PF08076">
    <property type="entry name" value="TetM_leader"/>
    <property type="match status" value="1"/>
</dbReference>
<gene>
    <name evidence="1" type="ORF">EsVE80_23620</name>
</gene>
<dbReference type="KEGG" id="esg:EsVE80_23620"/>
<dbReference type="InterPro" id="IPR012992">
    <property type="entry name" value="Tet-R_leader_TetM"/>
</dbReference>